<dbReference type="PRINTS" id="PR00038">
    <property type="entry name" value="HTHLUXR"/>
</dbReference>
<dbReference type="PROSITE" id="PS50043">
    <property type="entry name" value="HTH_LUXR_2"/>
    <property type="match status" value="1"/>
</dbReference>
<dbReference type="PANTHER" id="PTHR44688:SF16">
    <property type="entry name" value="DNA-BINDING TRANSCRIPTIONAL ACTIVATOR DEVR_DOSR"/>
    <property type="match status" value="1"/>
</dbReference>
<dbReference type="Gene3D" id="3.30.450.80">
    <property type="entry name" value="Transcription factor LuxR-like, autoinducer-binding domain"/>
    <property type="match status" value="1"/>
</dbReference>
<dbReference type="GO" id="GO:0006355">
    <property type="term" value="P:regulation of DNA-templated transcription"/>
    <property type="evidence" value="ECO:0007669"/>
    <property type="project" value="InterPro"/>
</dbReference>
<keyword evidence="3" id="KW-0804">Transcription</keyword>
<dbReference type="CDD" id="cd06170">
    <property type="entry name" value="LuxR_C_like"/>
    <property type="match status" value="1"/>
</dbReference>
<dbReference type="InterPro" id="IPR000792">
    <property type="entry name" value="Tscrpt_reg_LuxR_C"/>
</dbReference>
<dbReference type="SUPFAM" id="SSF75516">
    <property type="entry name" value="Pheromone-binding domain of LuxR-like quorum-sensing transcription factors"/>
    <property type="match status" value="1"/>
</dbReference>
<keyword evidence="2" id="KW-0238">DNA-binding</keyword>
<dbReference type="SMART" id="SM00421">
    <property type="entry name" value="HTH_LUXR"/>
    <property type="match status" value="1"/>
</dbReference>
<organism evidence="5 6">
    <name type="scientific">Agrobacterium vitis</name>
    <name type="common">Rhizobium vitis</name>
    <dbReference type="NCBI Taxonomy" id="373"/>
    <lineage>
        <taxon>Bacteria</taxon>
        <taxon>Pseudomonadati</taxon>
        <taxon>Pseudomonadota</taxon>
        <taxon>Alphaproteobacteria</taxon>
        <taxon>Hyphomicrobiales</taxon>
        <taxon>Rhizobiaceae</taxon>
        <taxon>Rhizobium/Agrobacterium group</taxon>
        <taxon>Agrobacterium</taxon>
    </lineage>
</organism>
<dbReference type="InterPro" id="IPR005143">
    <property type="entry name" value="TF_LuxR_autoind-bd_dom"/>
</dbReference>
<proteinExistence type="predicted"/>
<dbReference type="AlphaFoldDB" id="A0AAE4WA67"/>
<dbReference type="Pfam" id="PF03472">
    <property type="entry name" value="Autoind_bind"/>
    <property type="match status" value="1"/>
</dbReference>
<sequence>MGVAMTKDMTSPNLDKTLSFLSQIKQTDTVKNIVDLTKHATSRYGVKNIVLGFPPEIGMLPSQQMQGILLADWPDEWSHLYFRDNLAFQDPAIRHIVKSEPSFVWSDFSKTLPISRDEKWLMDQAKEFFVSNGFTLPIVSLDGRRAGVTFAGSDIDDSPQARTGMALIASLIFARTLELHNAGQRQTTRLTPREREVIGWIANGKTDWEISVIFGVSEKAVTKHVGNIMMKLGAVSRSHAIAEAFRQKLIC</sequence>
<comment type="caution">
    <text evidence="5">The sequence shown here is derived from an EMBL/GenBank/DDBJ whole genome shotgun (WGS) entry which is preliminary data.</text>
</comment>
<dbReference type="Gene3D" id="1.10.10.10">
    <property type="entry name" value="Winged helix-like DNA-binding domain superfamily/Winged helix DNA-binding domain"/>
    <property type="match status" value="1"/>
</dbReference>
<evidence type="ECO:0000259" key="4">
    <source>
        <dbReference type="PROSITE" id="PS50043"/>
    </source>
</evidence>
<dbReference type="EMBL" id="WPHM01000001">
    <property type="protein sequence ID" value="MUZ56360.1"/>
    <property type="molecule type" value="Genomic_DNA"/>
</dbReference>
<dbReference type="GO" id="GO:0003677">
    <property type="term" value="F:DNA binding"/>
    <property type="evidence" value="ECO:0007669"/>
    <property type="project" value="UniProtKB-KW"/>
</dbReference>
<protein>
    <recommendedName>
        <fullName evidence="4">HTH luxR-type domain-containing protein</fullName>
    </recommendedName>
</protein>
<name>A0AAE4WA67_AGRVI</name>
<accession>A0AAE4WA67</accession>
<dbReference type="SUPFAM" id="SSF46894">
    <property type="entry name" value="C-terminal effector domain of the bipartite response regulators"/>
    <property type="match status" value="1"/>
</dbReference>
<evidence type="ECO:0000256" key="1">
    <source>
        <dbReference type="ARBA" id="ARBA00023015"/>
    </source>
</evidence>
<dbReference type="Pfam" id="PF00196">
    <property type="entry name" value="GerE"/>
    <property type="match status" value="1"/>
</dbReference>
<evidence type="ECO:0000256" key="3">
    <source>
        <dbReference type="ARBA" id="ARBA00023163"/>
    </source>
</evidence>
<feature type="domain" description="HTH luxR-type" evidence="4">
    <location>
        <begin position="183"/>
        <end position="248"/>
    </location>
</feature>
<evidence type="ECO:0000256" key="2">
    <source>
        <dbReference type="ARBA" id="ARBA00023125"/>
    </source>
</evidence>
<dbReference type="PANTHER" id="PTHR44688">
    <property type="entry name" value="DNA-BINDING TRANSCRIPTIONAL ACTIVATOR DEVR_DOSR"/>
    <property type="match status" value="1"/>
</dbReference>
<keyword evidence="1" id="KW-0805">Transcription regulation</keyword>
<dbReference type="InterPro" id="IPR036388">
    <property type="entry name" value="WH-like_DNA-bd_sf"/>
</dbReference>
<gene>
    <name evidence="5" type="ORF">GOZ95_02665</name>
</gene>
<reference evidence="5 6" key="1">
    <citation type="submission" date="2019-12" db="EMBL/GenBank/DDBJ databases">
        <title>Whole-genome sequencing of Allorhizobium vitis.</title>
        <authorList>
            <person name="Gan H.M."/>
            <person name="Szegedi E."/>
            <person name="Burr T."/>
            <person name="Savka M.A."/>
        </authorList>
    </citation>
    <scope>NUCLEOTIDE SEQUENCE [LARGE SCALE GENOMIC DNA]</scope>
    <source>
        <strain evidence="5 6">CG989</strain>
    </source>
</reference>
<evidence type="ECO:0000313" key="6">
    <source>
        <dbReference type="Proteomes" id="UP000436692"/>
    </source>
</evidence>
<dbReference type="InterPro" id="IPR016032">
    <property type="entry name" value="Sig_transdc_resp-reg_C-effctor"/>
</dbReference>
<dbReference type="InterPro" id="IPR036693">
    <property type="entry name" value="TF_LuxR_autoind-bd_dom_sf"/>
</dbReference>
<dbReference type="Proteomes" id="UP000436692">
    <property type="component" value="Unassembled WGS sequence"/>
</dbReference>
<evidence type="ECO:0000313" key="5">
    <source>
        <dbReference type="EMBL" id="MUZ56360.1"/>
    </source>
</evidence>